<dbReference type="EMBL" id="KE525409">
    <property type="protein sequence ID" value="KFB53015.1"/>
    <property type="molecule type" value="Genomic_DNA"/>
</dbReference>
<evidence type="ECO:0000313" key="3">
    <source>
        <dbReference type="Proteomes" id="UP000030765"/>
    </source>
</evidence>
<proteinExistence type="predicted"/>
<keyword evidence="3" id="KW-1185">Reference proteome</keyword>
<dbReference type="EMBL" id="ATLV01026312">
    <property type="status" value="NOT_ANNOTATED_CDS"/>
    <property type="molecule type" value="Genomic_DNA"/>
</dbReference>
<dbReference type="VEuPathDB" id="VectorBase:ASIC021310"/>
<dbReference type="Proteomes" id="UP000030765">
    <property type="component" value="Unassembled WGS sequence"/>
</dbReference>
<evidence type="ECO:0000313" key="2">
    <source>
        <dbReference type="EnsemblMetazoa" id="ASIC021310-PA"/>
    </source>
</evidence>
<sequence>MHESPTCPATVPSERFVGSVVPVASGKELAAPLSAKEAALFATVSAYESARITIGCFRLLGFCAGFRGKHMSHAEGSDSDDYDGDGDFAHYEGTLLDEI</sequence>
<protein>
    <submittedName>
        <fullName evidence="1 2">Uncharacterized protein</fullName>
    </submittedName>
</protein>
<dbReference type="EnsemblMetazoa" id="ASIC021310-RA">
    <property type="protein sequence ID" value="ASIC021310-PA"/>
    <property type="gene ID" value="ASIC021310"/>
</dbReference>
<name>A0A084WS21_ANOSI</name>
<reference evidence="1 3" key="1">
    <citation type="journal article" date="2014" name="BMC Genomics">
        <title>Genome sequence of Anopheles sinensis provides insight into genetics basis of mosquito competence for malaria parasites.</title>
        <authorList>
            <person name="Zhou D."/>
            <person name="Zhang D."/>
            <person name="Ding G."/>
            <person name="Shi L."/>
            <person name="Hou Q."/>
            <person name="Ye Y."/>
            <person name="Xu Y."/>
            <person name="Zhou H."/>
            <person name="Xiong C."/>
            <person name="Li S."/>
            <person name="Yu J."/>
            <person name="Hong S."/>
            <person name="Yu X."/>
            <person name="Zou P."/>
            <person name="Chen C."/>
            <person name="Chang X."/>
            <person name="Wang W."/>
            <person name="Lv Y."/>
            <person name="Sun Y."/>
            <person name="Ma L."/>
            <person name="Shen B."/>
            <person name="Zhu C."/>
        </authorList>
    </citation>
    <scope>NUCLEOTIDE SEQUENCE [LARGE SCALE GENOMIC DNA]</scope>
</reference>
<organism evidence="1">
    <name type="scientific">Anopheles sinensis</name>
    <name type="common">Mosquito</name>
    <dbReference type="NCBI Taxonomy" id="74873"/>
    <lineage>
        <taxon>Eukaryota</taxon>
        <taxon>Metazoa</taxon>
        <taxon>Ecdysozoa</taxon>
        <taxon>Arthropoda</taxon>
        <taxon>Hexapoda</taxon>
        <taxon>Insecta</taxon>
        <taxon>Pterygota</taxon>
        <taxon>Neoptera</taxon>
        <taxon>Endopterygota</taxon>
        <taxon>Diptera</taxon>
        <taxon>Nematocera</taxon>
        <taxon>Culicoidea</taxon>
        <taxon>Culicidae</taxon>
        <taxon>Anophelinae</taxon>
        <taxon>Anopheles</taxon>
    </lineage>
</organism>
<evidence type="ECO:0000313" key="1">
    <source>
        <dbReference type="EMBL" id="KFB53015.1"/>
    </source>
</evidence>
<reference evidence="2" key="2">
    <citation type="submission" date="2020-05" db="UniProtKB">
        <authorList>
            <consortium name="EnsemblMetazoa"/>
        </authorList>
    </citation>
    <scope>IDENTIFICATION</scope>
</reference>
<accession>A0A084WS21</accession>
<dbReference type="AlphaFoldDB" id="A0A084WS21"/>
<gene>
    <name evidence="1" type="ORF">ZHAS_00021310</name>
</gene>